<proteinExistence type="predicted"/>
<keyword evidence="3" id="KW-1185">Reference proteome</keyword>
<accession>A0ABV5FXA8</accession>
<protein>
    <submittedName>
        <fullName evidence="2">Uncharacterized protein</fullName>
    </submittedName>
</protein>
<dbReference type="Proteomes" id="UP001589575">
    <property type="component" value="Unassembled WGS sequence"/>
</dbReference>
<evidence type="ECO:0000313" key="2">
    <source>
        <dbReference type="EMBL" id="MFB9071318.1"/>
    </source>
</evidence>
<organism evidence="2 3">
    <name type="scientific">Citricoccus parietis</name>
    <dbReference type="NCBI Taxonomy" id="592307"/>
    <lineage>
        <taxon>Bacteria</taxon>
        <taxon>Bacillati</taxon>
        <taxon>Actinomycetota</taxon>
        <taxon>Actinomycetes</taxon>
        <taxon>Micrococcales</taxon>
        <taxon>Micrococcaceae</taxon>
        <taxon>Citricoccus</taxon>
    </lineage>
</organism>
<feature type="region of interest" description="Disordered" evidence="1">
    <location>
        <begin position="1"/>
        <end position="124"/>
    </location>
</feature>
<feature type="compositionally biased region" description="Polar residues" evidence="1">
    <location>
        <begin position="1"/>
        <end position="24"/>
    </location>
</feature>
<reference evidence="2 3" key="1">
    <citation type="submission" date="2024-09" db="EMBL/GenBank/DDBJ databases">
        <authorList>
            <person name="Sun Q."/>
            <person name="Mori K."/>
        </authorList>
    </citation>
    <scope>NUCLEOTIDE SEQUENCE [LARGE SCALE GENOMIC DNA]</scope>
    <source>
        <strain evidence="2 3">CCM 7609</strain>
    </source>
</reference>
<name>A0ABV5FXA8_9MICC</name>
<evidence type="ECO:0000256" key="1">
    <source>
        <dbReference type="SAM" id="MobiDB-lite"/>
    </source>
</evidence>
<gene>
    <name evidence="2" type="ORF">ACFFX0_08955</name>
</gene>
<feature type="compositionally biased region" description="Low complexity" evidence="1">
    <location>
        <begin position="25"/>
        <end position="42"/>
    </location>
</feature>
<comment type="caution">
    <text evidence="2">The sequence shown here is derived from an EMBL/GenBank/DDBJ whole genome shotgun (WGS) entry which is preliminary data.</text>
</comment>
<dbReference type="EMBL" id="JBHMFI010000001">
    <property type="protein sequence ID" value="MFB9071318.1"/>
    <property type="molecule type" value="Genomic_DNA"/>
</dbReference>
<sequence length="139" mass="14489">MTTCAARTRTNSTASGPRNGRPQNSSAAVPRPSRPSGRPSKSTNSITGLPPPRRQPSKPSKPSKRRRTSDHPGPAAPGRPEHPARPRGHHRGGPAGTAAAAGEECSAAVRRDGSADQVGPDDVQDLCVDHRHHAAASRV</sequence>
<evidence type="ECO:0000313" key="3">
    <source>
        <dbReference type="Proteomes" id="UP001589575"/>
    </source>
</evidence>